<dbReference type="OrthoDB" id="391771at2"/>
<keyword evidence="1" id="KW-0472">Membrane</keyword>
<keyword evidence="3" id="KW-1185">Reference proteome</keyword>
<dbReference type="EMBL" id="CP025257">
    <property type="protein sequence ID" value="AUF83602.1"/>
    <property type="molecule type" value="Genomic_DNA"/>
</dbReference>
<feature type="transmembrane region" description="Helical" evidence="1">
    <location>
        <begin position="6"/>
        <end position="27"/>
    </location>
</feature>
<evidence type="ECO:0000313" key="3">
    <source>
        <dbReference type="Proteomes" id="UP000233419"/>
    </source>
</evidence>
<gene>
    <name evidence="2" type="ORF">CXP39_02195</name>
</gene>
<dbReference type="AlphaFoldDB" id="A0A2K9BRH4"/>
<accession>A0A2K9BRH4</accession>
<evidence type="ECO:0000256" key="1">
    <source>
        <dbReference type="SAM" id="Phobius"/>
    </source>
</evidence>
<proteinExistence type="predicted"/>
<keyword evidence="1" id="KW-1133">Transmembrane helix</keyword>
<dbReference type="KEGG" id="msyr:CXP39_02195"/>
<protein>
    <submittedName>
        <fullName evidence="2">Uncharacterized protein</fullName>
    </submittedName>
</protein>
<dbReference type="Proteomes" id="UP000233419">
    <property type="component" value="Chromosome"/>
</dbReference>
<reference evidence="2 3" key="1">
    <citation type="submission" date="2017-12" db="EMBL/GenBank/DDBJ databases">
        <title>Mesoplasma syrphidae YJS, Complete Genome.</title>
        <authorList>
            <person name="Knight T.F."/>
            <person name="Citino T."/>
            <person name="Rubinstein R."/>
            <person name="Neuschaefer Z."/>
        </authorList>
    </citation>
    <scope>NUCLEOTIDE SEQUENCE [LARGE SCALE GENOMIC DNA]</scope>
    <source>
        <strain evidence="2 3">YJS</strain>
    </source>
</reference>
<organism evidence="2 3">
    <name type="scientific">Mesoplasma syrphidae</name>
    <dbReference type="NCBI Taxonomy" id="225999"/>
    <lineage>
        <taxon>Bacteria</taxon>
        <taxon>Bacillati</taxon>
        <taxon>Mycoplasmatota</taxon>
        <taxon>Mollicutes</taxon>
        <taxon>Entomoplasmatales</taxon>
        <taxon>Entomoplasmataceae</taxon>
        <taxon>Mesoplasma</taxon>
    </lineage>
</organism>
<dbReference type="RefSeq" id="WP_027048049.1">
    <property type="nucleotide sequence ID" value="NZ_CP025257.1"/>
</dbReference>
<name>A0A2K9BRH4_9MOLU</name>
<evidence type="ECO:0000313" key="2">
    <source>
        <dbReference type="EMBL" id="AUF83602.1"/>
    </source>
</evidence>
<sequence length="218" mass="26149">MQTKYLALIICAILYFIALLISGLMALKYQQKHRPYRKVAEEYQRYWKVQKLKWMKTELLKPISTKFELPTGEKLYFVEENQSYIFDDKNRDLKELNKYGFGKYDQMENYYDEVEFMGFKSDYQLFGFKKRNFQAESKTMYVTNKRIIFDQDGIYQQIIFKDIVKAYIAIIYDNGNYFPGYIIHTQKCLYKIISSSPEITLIINQIKKMQQGDNNVSI</sequence>
<keyword evidence="1" id="KW-0812">Transmembrane</keyword>